<dbReference type="PROSITE" id="PS50865">
    <property type="entry name" value="ZF_MYND_2"/>
    <property type="match status" value="1"/>
</dbReference>
<feature type="domain" description="MYND-type" evidence="5">
    <location>
        <begin position="20"/>
        <end position="57"/>
    </location>
</feature>
<comment type="caution">
    <text evidence="6">The sequence shown here is derived from an EMBL/GenBank/DDBJ whole genome shotgun (WGS) entry which is preliminary data.</text>
</comment>
<protein>
    <recommendedName>
        <fullName evidence="5">MYND-type domain-containing protein</fullName>
    </recommendedName>
</protein>
<evidence type="ECO:0000256" key="2">
    <source>
        <dbReference type="ARBA" id="ARBA00022771"/>
    </source>
</evidence>
<keyword evidence="1" id="KW-0479">Metal-binding</keyword>
<evidence type="ECO:0000313" key="7">
    <source>
        <dbReference type="Proteomes" id="UP001302745"/>
    </source>
</evidence>
<proteinExistence type="predicted"/>
<reference evidence="6" key="2">
    <citation type="submission" date="2023-05" db="EMBL/GenBank/DDBJ databases">
        <authorList>
            <consortium name="Lawrence Berkeley National Laboratory"/>
            <person name="Steindorff A."/>
            <person name="Hensen N."/>
            <person name="Bonometti L."/>
            <person name="Westerberg I."/>
            <person name="Brannstrom I.O."/>
            <person name="Guillou S."/>
            <person name="Cros-Aarteil S."/>
            <person name="Calhoun S."/>
            <person name="Haridas S."/>
            <person name="Kuo A."/>
            <person name="Mondo S."/>
            <person name="Pangilinan J."/>
            <person name="Riley R."/>
            <person name="Labutti K."/>
            <person name="Andreopoulos B."/>
            <person name="Lipzen A."/>
            <person name="Chen C."/>
            <person name="Yanf M."/>
            <person name="Daum C."/>
            <person name="Ng V."/>
            <person name="Clum A."/>
            <person name="Ohm R."/>
            <person name="Martin F."/>
            <person name="Silar P."/>
            <person name="Natvig D."/>
            <person name="Lalanne C."/>
            <person name="Gautier V."/>
            <person name="Ament-Velasquez S.L."/>
            <person name="Kruys A."/>
            <person name="Hutchinson M.I."/>
            <person name="Powell A.J."/>
            <person name="Barry K."/>
            <person name="Miller A.N."/>
            <person name="Grigoriev I.V."/>
            <person name="Debuchy R."/>
            <person name="Gladieux P."/>
            <person name="Thoren M.H."/>
            <person name="Johannesson H."/>
        </authorList>
    </citation>
    <scope>NUCLEOTIDE SEQUENCE</scope>
    <source>
        <strain evidence="6">CBS 538.74</strain>
    </source>
</reference>
<organism evidence="6 7">
    <name type="scientific">Chaetomidium leptoderma</name>
    <dbReference type="NCBI Taxonomy" id="669021"/>
    <lineage>
        <taxon>Eukaryota</taxon>
        <taxon>Fungi</taxon>
        <taxon>Dikarya</taxon>
        <taxon>Ascomycota</taxon>
        <taxon>Pezizomycotina</taxon>
        <taxon>Sordariomycetes</taxon>
        <taxon>Sordariomycetidae</taxon>
        <taxon>Sordariales</taxon>
        <taxon>Chaetomiaceae</taxon>
        <taxon>Chaetomidium</taxon>
    </lineage>
</organism>
<dbReference type="AlphaFoldDB" id="A0AAN6VGE5"/>
<evidence type="ECO:0000256" key="1">
    <source>
        <dbReference type="ARBA" id="ARBA00022723"/>
    </source>
</evidence>
<evidence type="ECO:0000259" key="5">
    <source>
        <dbReference type="PROSITE" id="PS50865"/>
    </source>
</evidence>
<keyword evidence="3" id="KW-0862">Zinc</keyword>
<dbReference type="Pfam" id="PF01753">
    <property type="entry name" value="zf-MYND"/>
    <property type="match status" value="1"/>
</dbReference>
<dbReference type="InterPro" id="IPR002893">
    <property type="entry name" value="Znf_MYND"/>
</dbReference>
<dbReference type="GO" id="GO:0008270">
    <property type="term" value="F:zinc ion binding"/>
    <property type="evidence" value="ECO:0007669"/>
    <property type="project" value="UniProtKB-KW"/>
</dbReference>
<keyword evidence="7" id="KW-1185">Reference proteome</keyword>
<sequence length="572" mass="62982">MEYQDTDDGGIPYGLGPKRCAVCSSKAPLLACGGCRVVHYCGAAHQSADRPRHKAACVAIRKSRERLEYEEAALRAHPGDAIMPADVFNTRAGSFWGIYGTRDYMTARFHAADALLKVDTAVAVEAALAHLTDMLRLNRGDNQGLRDIVPGLLLRLGREQECYDFLKWWAVVDDEDHYNGRYNWGDLTLPYLDIRGVDAFESVDKCRGTSLSHLAILTLLKLRIRLDLEQLERRDDPFDDYDPAFCRPLGSIVRARMGDPRLNVSATAAAVKRQYHELCRVVNDVNPHFWDLLVDDETPVLPPYYSPGSVEQAQMSLYQCQAAWRETEDADVMIDSDTVKFTSVYKGRLPNTGGGDTQWHGRENLARRPGTNTDPYVLALHLEQKPLFDAVHGSLFAQITSKAKKTEQATTEEAALAILGREPPPSVIFVADGAITRQRKVREAVIDRLRGGATVVLAGSFSSMVTMGQFDRFFARLGLPWERGSYERTTVSLSPTAVNGQLAARLPSGYSQKALFVKNVAPSAAWYTSTETSGQAAVAFAKVGLGRLGYVGDVNAEESSDTVILAMCGLLG</sequence>
<evidence type="ECO:0000313" key="6">
    <source>
        <dbReference type="EMBL" id="KAK4150993.1"/>
    </source>
</evidence>
<evidence type="ECO:0000256" key="3">
    <source>
        <dbReference type="ARBA" id="ARBA00022833"/>
    </source>
</evidence>
<dbReference type="PROSITE" id="PS01360">
    <property type="entry name" value="ZF_MYND_1"/>
    <property type="match status" value="1"/>
</dbReference>
<reference evidence="6" key="1">
    <citation type="journal article" date="2023" name="Mol. Phylogenet. Evol.">
        <title>Genome-scale phylogeny and comparative genomics of the fungal order Sordariales.</title>
        <authorList>
            <person name="Hensen N."/>
            <person name="Bonometti L."/>
            <person name="Westerberg I."/>
            <person name="Brannstrom I.O."/>
            <person name="Guillou S."/>
            <person name="Cros-Aarteil S."/>
            <person name="Calhoun S."/>
            <person name="Haridas S."/>
            <person name="Kuo A."/>
            <person name="Mondo S."/>
            <person name="Pangilinan J."/>
            <person name="Riley R."/>
            <person name="LaButti K."/>
            <person name="Andreopoulos B."/>
            <person name="Lipzen A."/>
            <person name="Chen C."/>
            <person name="Yan M."/>
            <person name="Daum C."/>
            <person name="Ng V."/>
            <person name="Clum A."/>
            <person name="Steindorff A."/>
            <person name="Ohm R.A."/>
            <person name="Martin F."/>
            <person name="Silar P."/>
            <person name="Natvig D.O."/>
            <person name="Lalanne C."/>
            <person name="Gautier V."/>
            <person name="Ament-Velasquez S.L."/>
            <person name="Kruys A."/>
            <person name="Hutchinson M.I."/>
            <person name="Powell A.J."/>
            <person name="Barry K."/>
            <person name="Miller A.N."/>
            <person name="Grigoriev I.V."/>
            <person name="Debuchy R."/>
            <person name="Gladieux P."/>
            <person name="Hiltunen Thoren M."/>
            <person name="Johannesson H."/>
        </authorList>
    </citation>
    <scope>NUCLEOTIDE SEQUENCE</scope>
    <source>
        <strain evidence="6">CBS 538.74</strain>
    </source>
</reference>
<dbReference type="Proteomes" id="UP001302745">
    <property type="component" value="Unassembled WGS sequence"/>
</dbReference>
<dbReference type="SUPFAM" id="SSF144232">
    <property type="entry name" value="HIT/MYND zinc finger-like"/>
    <property type="match status" value="1"/>
</dbReference>
<gene>
    <name evidence="6" type="ORF">C8A00DRAFT_36375</name>
</gene>
<keyword evidence="2 4" id="KW-0863">Zinc-finger</keyword>
<accession>A0AAN6VGE5</accession>
<dbReference type="EMBL" id="MU857039">
    <property type="protein sequence ID" value="KAK4150993.1"/>
    <property type="molecule type" value="Genomic_DNA"/>
</dbReference>
<name>A0AAN6VGE5_9PEZI</name>
<dbReference type="Gene3D" id="6.10.140.2220">
    <property type="match status" value="1"/>
</dbReference>
<evidence type="ECO:0000256" key="4">
    <source>
        <dbReference type="PROSITE-ProRule" id="PRU00134"/>
    </source>
</evidence>